<dbReference type="PANTHER" id="PTHR43547:SF2">
    <property type="entry name" value="HYBRID SIGNAL TRANSDUCTION HISTIDINE KINASE C"/>
    <property type="match status" value="1"/>
</dbReference>
<dbReference type="PROSITE" id="PS50109">
    <property type="entry name" value="HIS_KIN"/>
    <property type="match status" value="1"/>
</dbReference>
<feature type="compositionally biased region" description="Basic and acidic residues" evidence="4">
    <location>
        <begin position="426"/>
        <end position="444"/>
    </location>
</feature>
<feature type="transmembrane region" description="Helical" evidence="5">
    <location>
        <begin position="175"/>
        <end position="196"/>
    </location>
</feature>
<comment type="catalytic activity">
    <reaction evidence="1">
        <text>ATP + protein L-histidine = ADP + protein N-phospho-L-histidine.</text>
        <dbReference type="EC" id="2.7.13.3"/>
    </reaction>
</comment>
<dbReference type="Pfam" id="PF00512">
    <property type="entry name" value="HisKA"/>
    <property type="match status" value="1"/>
</dbReference>
<reference evidence="7 8" key="2">
    <citation type="journal article" date="2012" name="Stand. Genomic Sci.">
        <title>Complete genome sequence of the termite hindgut bacterium Spirochaeta coccoides type strain (SPN1(T)), reclassification in the genus Sphaerochaeta as Sphaerochaeta coccoides comb. nov. and emendations of the family Spirochaetaceae and the genus Sphaerochaeta.</title>
        <authorList>
            <person name="Abt B."/>
            <person name="Han C."/>
            <person name="Scheuner C."/>
            <person name="Lu M."/>
            <person name="Lapidus A."/>
            <person name="Nolan M."/>
            <person name="Lucas S."/>
            <person name="Hammon N."/>
            <person name="Deshpande S."/>
            <person name="Cheng J.F."/>
            <person name="Tapia R."/>
            <person name="Goodwin L.A."/>
            <person name="Pitluck S."/>
            <person name="Liolios K."/>
            <person name="Pagani I."/>
            <person name="Ivanova N."/>
            <person name="Mavromatis K."/>
            <person name="Mikhailova N."/>
            <person name="Huntemann M."/>
            <person name="Pati A."/>
            <person name="Chen A."/>
            <person name="Palaniappan K."/>
            <person name="Land M."/>
            <person name="Hauser L."/>
            <person name="Brambilla E.M."/>
            <person name="Rohde M."/>
            <person name="Spring S."/>
            <person name="Gronow S."/>
            <person name="Goker M."/>
            <person name="Woyke T."/>
            <person name="Bristow J."/>
            <person name="Eisen J.A."/>
            <person name="Markowitz V."/>
            <person name="Hugenholtz P."/>
            <person name="Kyrpides N.C."/>
            <person name="Klenk H.P."/>
            <person name="Detter J.C."/>
        </authorList>
    </citation>
    <scope>NUCLEOTIDE SEQUENCE [LARGE SCALE GENOMIC DNA]</scope>
    <source>
        <strain evidence="8">ATCC BAA-1237 / DSM 17374 / SPN1</strain>
    </source>
</reference>
<sequence>MEGNESIFVFTGLGVAFTLVIMLVLGLSTSLLTQENLRMQSEAEKAFNSVFIELQDNPSKARMTMVQENIIGVGVYTSQGRLALGIGRIPNILPLGEFNAQRQKTKDSHAGVVLYDNESGQIEYLRFSRLSIMLDTGSLRLTDSGLAPVPVDFPDILYIRFDGSSHRETVAGIRILSTCVFVGVSIFFLIVFNIYLSNRRYRITLEKQERLVSLGEAARTLTHEIKNPLSAITIQVALLKKMLPPENQEDISVIDHEVQRLTQLTDKVSDFLRNPVGTPQRIEMESFMNDLARLFPMTMTVVAEEDGGYFVTFDPDRARSVFENLLKNATESTAERDPEVSVSLSRDKKGHVRIRVMDRGDGIPEKVAHDVFDPFFTTKIHGSGIGLAISRQFVEAEGGSIRLYPREGGGTVAEVMLPPVGQFSPSREKTEKGNGAPDDSKENS</sequence>
<evidence type="ECO:0000256" key="2">
    <source>
        <dbReference type="ARBA" id="ARBA00012438"/>
    </source>
</evidence>
<evidence type="ECO:0000313" key="8">
    <source>
        <dbReference type="Proteomes" id="UP000007939"/>
    </source>
</evidence>
<dbReference type="Proteomes" id="UP000007939">
    <property type="component" value="Chromosome"/>
</dbReference>
<organism evidence="7 8">
    <name type="scientific">Parasphaerochaeta coccoides (strain ATCC BAA-1237 / DSM 17374 / SPN1)</name>
    <name type="common">Sphaerochaeta coccoides</name>
    <dbReference type="NCBI Taxonomy" id="760011"/>
    <lineage>
        <taxon>Bacteria</taxon>
        <taxon>Pseudomonadati</taxon>
        <taxon>Spirochaetota</taxon>
        <taxon>Spirochaetia</taxon>
        <taxon>Spirochaetales</taxon>
        <taxon>Sphaerochaetaceae</taxon>
        <taxon>Parasphaerochaeta</taxon>
    </lineage>
</organism>
<keyword evidence="7" id="KW-0808">Transferase</keyword>
<dbReference type="Gene3D" id="1.10.287.130">
    <property type="match status" value="1"/>
</dbReference>
<dbReference type="EMBL" id="CP002659">
    <property type="protein sequence ID" value="AEC02559.1"/>
    <property type="molecule type" value="Genomic_DNA"/>
</dbReference>
<evidence type="ECO:0000256" key="1">
    <source>
        <dbReference type="ARBA" id="ARBA00000085"/>
    </source>
</evidence>
<feature type="transmembrane region" description="Helical" evidence="5">
    <location>
        <begin position="6"/>
        <end position="32"/>
    </location>
</feature>
<dbReference type="CDD" id="cd00082">
    <property type="entry name" value="HisKA"/>
    <property type="match status" value="1"/>
</dbReference>
<proteinExistence type="predicted"/>
<evidence type="ECO:0000259" key="6">
    <source>
        <dbReference type="PROSITE" id="PS50109"/>
    </source>
</evidence>
<dbReference type="InterPro" id="IPR003594">
    <property type="entry name" value="HATPase_dom"/>
</dbReference>
<dbReference type="SUPFAM" id="SSF55874">
    <property type="entry name" value="ATPase domain of HSP90 chaperone/DNA topoisomerase II/histidine kinase"/>
    <property type="match status" value="1"/>
</dbReference>
<keyword evidence="3" id="KW-0597">Phosphoprotein</keyword>
<keyword evidence="5" id="KW-0472">Membrane</keyword>
<evidence type="ECO:0000313" key="7">
    <source>
        <dbReference type="EMBL" id="AEC02559.1"/>
    </source>
</evidence>
<dbReference type="InterPro" id="IPR036890">
    <property type="entry name" value="HATPase_C_sf"/>
</dbReference>
<dbReference type="PANTHER" id="PTHR43547">
    <property type="entry name" value="TWO-COMPONENT HISTIDINE KINASE"/>
    <property type="match status" value="1"/>
</dbReference>
<dbReference type="STRING" id="760011.Spico_1353"/>
<dbReference type="EC" id="2.7.13.3" evidence="2"/>
<dbReference type="Pfam" id="PF02518">
    <property type="entry name" value="HATPase_c"/>
    <property type="match status" value="1"/>
</dbReference>
<dbReference type="PRINTS" id="PR00344">
    <property type="entry name" value="BCTRLSENSOR"/>
</dbReference>
<dbReference type="AlphaFoldDB" id="F4GHH0"/>
<dbReference type="SMART" id="SM00388">
    <property type="entry name" value="HisKA"/>
    <property type="match status" value="1"/>
</dbReference>
<keyword evidence="7" id="KW-0418">Kinase</keyword>
<accession>F4GHH0</accession>
<keyword evidence="5" id="KW-1133">Transmembrane helix</keyword>
<dbReference type="InterPro" id="IPR036097">
    <property type="entry name" value="HisK_dim/P_sf"/>
</dbReference>
<dbReference type="Gene3D" id="3.30.565.10">
    <property type="entry name" value="Histidine kinase-like ATPase, C-terminal domain"/>
    <property type="match status" value="1"/>
</dbReference>
<name>F4GHH0_PARC1</name>
<keyword evidence="5" id="KW-0812">Transmembrane</keyword>
<dbReference type="KEGG" id="scc:Spico_1353"/>
<feature type="domain" description="Histidine kinase" evidence="6">
    <location>
        <begin position="220"/>
        <end position="421"/>
    </location>
</feature>
<dbReference type="InterPro" id="IPR004358">
    <property type="entry name" value="Sig_transdc_His_kin-like_C"/>
</dbReference>
<evidence type="ECO:0000256" key="4">
    <source>
        <dbReference type="SAM" id="MobiDB-lite"/>
    </source>
</evidence>
<dbReference type="SMART" id="SM00387">
    <property type="entry name" value="HATPase_c"/>
    <property type="match status" value="1"/>
</dbReference>
<dbReference type="GO" id="GO:0000155">
    <property type="term" value="F:phosphorelay sensor kinase activity"/>
    <property type="evidence" value="ECO:0007669"/>
    <property type="project" value="InterPro"/>
</dbReference>
<reference evidence="8" key="1">
    <citation type="submission" date="2011-04" db="EMBL/GenBank/DDBJ databases">
        <title>The complete genome of Spirochaeta coccoides DSM 17374.</title>
        <authorList>
            <person name="Lucas S."/>
            <person name="Copeland A."/>
            <person name="Lapidus A."/>
            <person name="Bruce D."/>
            <person name="Goodwin L."/>
            <person name="Pitluck S."/>
            <person name="Peters L."/>
            <person name="Kyrpides N."/>
            <person name="Mavromatis K."/>
            <person name="Pagani I."/>
            <person name="Ivanova N."/>
            <person name="Ovchinnikova G."/>
            <person name="Lu M."/>
            <person name="Detter J.C."/>
            <person name="Tapia R."/>
            <person name="Han C."/>
            <person name="Land M."/>
            <person name="Hauser L."/>
            <person name="Markowitz V."/>
            <person name="Cheng J.-F."/>
            <person name="Hugenholtz P."/>
            <person name="Woyke T."/>
            <person name="Wu D."/>
            <person name="Spring S."/>
            <person name="Schroeder M."/>
            <person name="Brambilla E."/>
            <person name="Klenk H.-P."/>
            <person name="Eisen J.A."/>
        </authorList>
    </citation>
    <scope>NUCLEOTIDE SEQUENCE [LARGE SCALE GENOMIC DNA]</scope>
    <source>
        <strain evidence="8">ATCC BAA-1237 / DSM 17374 / SPN1</strain>
    </source>
</reference>
<evidence type="ECO:0000256" key="3">
    <source>
        <dbReference type="ARBA" id="ARBA00022553"/>
    </source>
</evidence>
<dbReference type="eggNOG" id="COG4191">
    <property type="taxonomic scope" value="Bacteria"/>
</dbReference>
<keyword evidence="8" id="KW-1185">Reference proteome</keyword>
<dbReference type="HOGENOM" id="CLU_609616_0_0_12"/>
<gene>
    <name evidence="7" type="ordered locus">Spico_1353</name>
</gene>
<dbReference type="SUPFAM" id="SSF47384">
    <property type="entry name" value="Homodimeric domain of signal transducing histidine kinase"/>
    <property type="match status" value="1"/>
</dbReference>
<feature type="region of interest" description="Disordered" evidence="4">
    <location>
        <begin position="419"/>
        <end position="444"/>
    </location>
</feature>
<protein>
    <recommendedName>
        <fullName evidence="2">histidine kinase</fullName>
        <ecNumber evidence="2">2.7.13.3</ecNumber>
    </recommendedName>
</protein>
<evidence type="ECO:0000256" key="5">
    <source>
        <dbReference type="SAM" id="Phobius"/>
    </source>
</evidence>
<dbReference type="InterPro" id="IPR003661">
    <property type="entry name" value="HisK_dim/P_dom"/>
</dbReference>
<dbReference type="InterPro" id="IPR005467">
    <property type="entry name" value="His_kinase_dom"/>
</dbReference>